<dbReference type="Gene3D" id="2.30.30.40">
    <property type="entry name" value="SH3 Domains"/>
    <property type="match status" value="3"/>
</dbReference>
<dbReference type="InterPro" id="IPR036028">
    <property type="entry name" value="SH3-like_dom_sf"/>
</dbReference>
<dbReference type="FunFam" id="2.30.30.40:FF:000001">
    <property type="entry name" value="Sorbin and SH3 domain-containing protein 1 isoform 2"/>
    <property type="match status" value="1"/>
</dbReference>
<keyword evidence="6" id="KW-1185">Reference proteome</keyword>
<dbReference type="InterPro" id="IPR050384">
    <property type="entry name" value="Endophilin_SH3RF"/>
</dbReference>
<evidence type="ECO:0000256" key="2">
    <source>
        <dbReference type="ARBA" id="ARBA00022737"/>
    </source>
</evidence>
<evidence type="ECO:0000256" key="3">
    <source>
        <dbReference type="PROSITE-ProRule" id="PRU00192"/>
    </source>
</evidence>
<protein>
    <recommendedName>
        <fullName evidence="4">SH3 domain-containing protein</fullName>
    </recommendedName>
</protein>
<dbReference type="GO" id="GO:0061630">
    <property type="term" value="F:ubiquitin protein ligase activity"/>
    <property type="evidence" value="ECO:0007669"/>
    <property type="project" value="TreeGrafter"/>
</dbReference>
<sequence>MYARRSRGHFLRESPKYTFTQNHFLNKCLSVSPRFYKNGHSCPGSQPTDLSFKKGDLIYLRKKVDLNWFKGDINGRVGVFPANYVQGEVITIIRRVDENWAEGKLNNKIGIFPIAFVELNSVAQALVKLSFEYVALYPYKPGNSDELELKRGAIYTVTERCQDGWFKGQHFRSQKTGVFPGNYVAPAK</sequence>
<dbReference type="PANTHER" id="PTHR14167:SF51">
    <property type="entry name" value="RING-TYPE E3 UBIQUITIN TRANSFERASE"/>
    <property type="match status" value="1"/>
</dbReference>
<evidence type="ECO:0000313" key="5">
    <source>
        <dbReference type="EMBL" id="CAB0010544.1"/>
    </source>
</evidence>
<dbReference type="EMBL" id="CADCXU010023052">
    <property type="protein sequence ID" value="CAB0010544.1"/>
    <property type="molecule type" value="Genomic_DNA"/>
</dbReference>
<dbReference type="GO" id="GO:0032436">
    <property type="term" value="P:positive regulation of proteasomal ubiquitin-dependent protein catabolic process"/>
    <property type="evidence" value="ECO:0007669"/>
    <property type="project" value="TreeGrafter"/>
</dbReference>
<organism evidence="5 6">
    <name type="scientific">Nesidiocoris tenuis</name>
    <dbReference type="NCBI Taxonomy" id="355587"/>
    <lineage>
        <taxon>Eukaryota</taxon>
        <taxon>Metazoa</taxon>
        <taxon>Ecdysozoa</taxon>
        <taxon>Arthropoda</taxon>
        <taxon>Hexapoda</taxon>
        <taxon>Insecta</taxon>
        <taxon>Pterygota</taxon>
        <taxon>Neoptera</taxon>
        <taxon>Paraneoptera</taxon>
        <taxon>Hemiptera</taxon>
        <taxon>Heteroptera</taxon>
        <taxon>Panheteroptera</taxon>
        <taxon>Cimicomorpha</taxon>
        <taxon>Miridae</taxon>
        <taxon>Dicyphina</taxon>
        <taxon>Nesidiocoris</taxon>
    </lineage>
</organism>
<dbReference type="CDD" id="cd11783">
    <property type="entry name" value="SH3_SH3RF_3"/>
    <property type="match status" value="1"/>
</dbReference>
<feature type="domain" description="SH3" evidence="4">
    <location>
        <begin position="128"/>
        <end position="188"/>
    </location>
</feature>
<evidence type="ECO:0000259" key="4">
    <source>
        <dbReference type="PROSITE" id="PS50002"/>
    </source>
</evidence>
<dbReference type="GO" id="GO:0046330">
    <property type="term" value="P:positive regulation of JNK cascade"/>
    <property type="evidence" value="ECO:0007669"/>
    <property type="project" value="TreeGrafter"/>
</dbReference>
<reference evidence="5 6" key="1">
    <citation type="submission" date="2020-02" db="EMBL/GenBank/DDBJ databases">
        <authorList>
            <person name="Ferguson B K."/>
        </authorList>
    </citation>
    <scope>NUCLEOTIDE SEQUENCE [LARGE SCALE GENOMIC DNA]</scope>
</reference>
<dbReference type="GO" id="GO:0016567">
    <property type="term" value="P:protein ubiquitination"/>
    <property type="evidence" value="ECO:0007669"/>
    <property type="project" value="TreeGrafter"/>
</dbReference>
<gene>
    <name evidence="5" type="ORF">NTEN_LOCUS15585</name>
</gene>
<evidence type="ECO:0000256" key="1">
    <source>
        <dbReference type="ARBA" id="ARBA00022443"/>
    </source>
</evidence>
<keyword evidence="2" id="KW-0677">Repeat</keyword>
<dbReference type="PROSITE" id="PS50002">
    <property type="entry name" value="SH3"/>
    <property type="match status" value="2"/>
</dbReference>
<dbReference type="Proteomes" id="UP000479000">
    <property type="component" value="Unassembled WGS sequence"/>
</dbReference>
<dbReference type="OrthoDB" id="19092at2759"/>
<dbReference type="PANTHER" id="PTHR14167">
    <property type="entry name" value="SH3 DOMAIN-CONTAINING"/>
    <property type="match status" value="1"/>
</dbReference>
<accession>A0A6H5H541</accession>
<dbReference type="InterPro" id="IPR001452">
    <property type="entry name" value="SH3_domain"/>
</dbReference>
<evidence type="ECO:0000313" key="6">
    <source>
        <dbReference type="Proteomes" id="UP000479000"/>
    </source>
</evidence>
<dbReference type="AlphaFoldDB" id="A0A6H5H541"/>
<proteinExistence type="predicted"/>
<feature type="domain" description="SH3" evidence="4">
    <location>
        <begin position="31"/>
        <end position="90"/>
    </location>
</feature>
<keyword evidence="1 3" id="KW-0728">SH3 domain</keyword>
<dbReference type="SMART" id="SM00326">
    <property type="entry name" value="SH3"/>
    <property type="match status" value="2"/>
</dbReference>
<dbReference type="PRINTS" id="PR00452">
    <property type="entry name" value="SH3DOMAIN"/>
</dbReference>
<dbReference type="SUPFAM" id="SSF50044">
    <property type="entry name" value="SH3-domain"/>
    <property type="match status" value="3"/>
</dbReference>
<name>A0A6H5H541_9HEMI</name>
<dbReference type="PRINTS" id="PR00499">
    <property type="entry name" value="P67PHOX"/>
</dbReference>
<dbReference type="Pfam" id="PF14604">
    <property type="entry name" value="SH3_9"/>
    <property type="match status" value="2"/>
</dbReference>